<keyword evidence="2" id="KW-1185">Reference proteome</keyword>
<organism evidence="1 2">
    <name type="scientific">Mastigocoleus testarum BC008</name>
    <dbReference type="NCBI Taxonomy" id="371196"/>
    <lineage>
        <taxon>Bacteria</taxon>
        <taxon>Bacillati</taxon>
        <taxon>Cyanobacteriota</taxon>
        <taxon>Cyanophyceae</taxon>
        <taxon>Nostocales</taxon>
        <taxon>Hapalosiphonaceae</taxon>
        <taxon>Mastigocoleus</taxon>
    </lineage>
</organism>
<reference evidence="1 2" key="1">
    <citation type="journal article" date="2015" name="Genome Announc.">
        <title>Draft Genome of the Euendolithic (true boring) Cyanobacterium Mastigocoleus testarum strain BC008.</title>
        <authorList>
            <person name="Guida B.S."/>
            <person name="Garcia-Pichel F."/>
        </authorList>
    </citation>
    <scope>NUCLEOTIDE SEQUENCE [LARGE SCALE GENOMIC DNA]</scope>
    <source>
        <strain evidence="1 2">BC008</strain>
    </source>
</reference>
<proteinExistence type="predicted"/>
<dbReference type="AlphaFoldDB" id="A0A0V7ZWR9"/>
<evidence type="ECO:0000313" key="1">
    <source>
        <dbReference type="EMBL" id="KST69040.1"/>
    </source>
</evidence>
<dbReference type="RefSeq" id="WP_058183393.1">
    <property type="nucleotide sequence ID" value="NZ_LMTZ01000036.1"/>
</dbReference>
<accession>A0A0V7ZWR9</accession>
<gene>
    <name evidence="1" type="ORF">BC008_02965</name>
</gene>
<evidence type="ECO:0000313" key="2">
    <source>
        <dbReference type="Proteomes" id="UP000053372"/>
    </source>
</evidence>
<comment type="caution">
    <text evidence="1">The sequence shown here is derived from an EMBL/GenBank/DDBJ whole genome shotgun (WGS) entry which is preliminary data.</text>
</comment>
<name>A0A0V7ZWR9_9CYAN</name>
<dbReference type="EMBL" id="LMTZ01000036">
    <property type="protein sequence ID" value="KST69040.1"/>
    <property type="molecule type" value="Genomic_DNA"/>
</dbReference>
<sequence>MRKPETAHTVDNKNYKFPLVHLPNEWGDFTSNGCNWGRKGHVSISSLPQRVGKLFYFSRKLSYVYVSISSLPQRVGKLHLQDALVKWCDVSISSLPQRVGKPSHQNPFTEPFPQPILTGESKNPITAIEKTINPIAQNSKSIDLSRF</sequence>
<dbReference type="Proteomes" id="UP000053372">
    <property type="component" value="Unassembled WGS sequence"/>
</dbReference>
<protein>
    <submittedName>
        <fullName evidence="1">Uncharacterized protein</fullName>
    </submittedName>
</protein>